<evidence type="ECO:0000256" key="1">
    <source>
        <dbReference type="ARBA" id="ARBA00009199"/>
    </source>
</evidence>
<protein>
    <recommendedName>
        <fullName evidence="2">Amidase domain-containing protein</fullName>
    </recommendedName>
</protein>
<sequence length="227" mass="23801">MSLNIHIIIVGHMIEGPHCYGSMNGENKHYGTPKNPCAPDRVPGGSSSGSAVAVGAKLVDFSLGTDTGGSVRIPASHCGILGFRPSHDAISTTGEIPVAQSFDSMERVWEALSATDENFNVCHSVKTELLAALNALLGDFGVLAIPTVPGPPPKLQSDPILLEAFRVKASSLQSIAGVSIPLGLYDNLPVAISLLAKHGSDGFLLNLVEILYDTLQEEVGIAEKMGY</sequence>
<dbReference type="Proteomes" id="UP001459277">
    <property type="component" value="Unassembled WGS sequence"/>
</dbReference>
<evidence type="ECO:0000259" key="2">
    <source>
        <dbReference type="Pfam" id="PF01425"/>
    </source>
</evidence>
<organism evidence="3 4">
    <name type="scientific">Lithocarpus litseifolius</name>
    <dbReference type="NCBI Taxonomy" id="425828"/>
    <lineage>
        <taxon>Eukaryota</taxon>
        <taxon>Viridiplantae</taxon>
        <taxon>Streptophyta</taxon>
        <taxon>Embryophyta</taxon>
        <taxon>Tracheophyta</taxon>
        <taxon>Spermatophyta</taxon>
        <taxon>Magnoliopsida</taxon>
        <taxon>eudicotyledons</taxon>
        <taxon>Gunneridae</taxon>
        <taxon>Pentapetalae</taxon>
        <taxon>rosids</taxon>
        <taxon>fabids</taxon>
        <taxon>Fagales</taxon>
        <taxon>Fagaceae</taxon>
        <taxon>Lithocarpus</taxon>
    </lineage>
</organism>
<evidence type="ECO:0000313" key="4">
    <source>
        <dbReference type="Proteomes" id="UP001459277"/>
    </source>
</evidence>
<dbReference type="AlphaFoldDB" id="A0AAW2D6I6"/>
<dbReference type="PROSITE" id="PS00571">
    <property type="entry name" value="AMIDASES"/>
    <property type="match status" value="1"/>
</dbReference>
<reference evidence="3 4" key="1">
    <citation type="submission" date="2024-01" db="EMBL/GenBank/DDBJ databases">
        <title>A telomere-to-telomere, gap-free genome of sweet tea (Lithocarpus litseifolius).</title>
        <authorList>
            <person name="Zhou J."/>
        </authorList>
    </citation>
    <scope>NUCLEOTIDE SEQUENCE [LARGE SCALE GENOMIC DNA]</scope>
    <source>
        <strain evidence="3">Zhou-2022a</strain>
        <tissue evidence="3">Leaf</tissue>
    </source>
</reference>
<accession>A0AAW2D6I6</accession>
<dbReference type="PANTHER" id="PTHR46310:SF7">
    <property type="entry name" value="AMIDASE 1"/>
    <property type="match status" value="1"/>
</dbReference>
<comment type="caution">
    <text evidence="3">The sequence shown here is derived from an EMBL/GenBank/DDBJ whole genome shotgun (WGS) entry which is preliminary data.</text>
</comment>
<dbReference type="PANTHER" id="PTHR46310">
    <property type="entry name" value="AMIDASE 1"/>
    <property type="match status" value="1"/>
</dbReference>
<feature type="domain" description="Amidase" evidence="2">
    <location>
        <begin position="22"/>
        <end position="104"/>
    </location>
</feature>
<dbReference type="InterPro" id="IPR023631">
    <property type="entry name" value="Amidase_dom"/>
</dbReference>
<dbReference type="EMBL" id="JAZDWU010000004">
    <property type="protein sequence ID" value="KAL0005894.1"/>
    <property type="molecule type" value="Genomic_DNA"/>
</dbReference>
<dbReference type="InterPro" id="IPR020556">
    <property type="entry name" value="Amidase_CS"/>
</dbReference>
<dbReference type="Gene3D" id="3.90.1300.10">
    <property type="entry name" value="Amidase signature (AS) domain"/>
    <property type="match status" value="2"/>
</dbReference>
<gene>
    <name evidence="3" type="ORF">SO802_013455</name>
</gene>
<proteinExistence type="inferred from homology"/>
<name>A0AAW2D6I6_9ROSI</name>
<dbReference type="SUPFAM" id="SSF75304">
    <property type="entry name" value="Amidase signature (AS) enzymes"/>
    <property type="match status" value="1"/>
</dbReference>
<keyword evidence="4" id="KW-1185">Reference proteome</keyword>
<evidence type="ECO:0000313" key="3">
    <source>
        <dbReference type="EMBL" id="KAL0005894.1"/>
    </source>
</evidence>
<dbReference type="InterPro" id="IPR036928">
    <property type="entry name" value="AS_sf"/>
</dbReference>
<dbReference type="Pfam" id="PF01425">
    <property type="entry name" value="Amidase"/>
    <property type="match status" value="1"/>
</dbReference>
<comment type="similarity">
    <text evidence="1">Belongs to the amidase family.</text>
</comment>
<dbReference type="GO" id="GO:0016811">
    <property type="term" value="F:hydrolase activity, acting on carbon-nitrogen (but not peptide) bonds, in linear amides"/>
    <property type="evidence" value="ECO:0007669"/>
    <property type="project" value="UniProtKB-ARBA"/>
</dbReference>